<comment type="similarity">
    <text evidence="1 2">Belongs to the CutC family.</text>
</comment>
<dbReference type="STRING" id="41514.SARI_01041"/>
<dbReference type="PANTHER" id="PTHR12598">
    <property type="entry name" value="COPPER HOMEOSTASIS PROTEIN CUTC"/>
    <property type="match status" value="1"/>
</dbReference>
<gene>
    <name evidence="2" type="primary">cutC</name>
    <name evidence="3" type="ordered locus">SARI_01041</name>
</gene>
<dbReference type="PANTHER" id="PTHR12598:SF0">
    <property type="entry name" value="COPPER HOMEOSTASIS PROTEIN CUTC HOMOLOG"/>
    <property type="match status" value="1"/>
</dbReference>
<evidence type="ECO:0000313" key="4">
    <source>
        <dbReference type="Proteomes" id="UP000002084"/>
    </source>
</evidence>
<dbReference type="Gene3D" id="3.20.20.380">
    <property type="entry name" value="Copper homeostasis (CutC) domain"/>
    <property type="match status" value="1"/>
</dbReference>
<evidence type="ECO:0000313" key="3">
    <source>
        <dbReference type="EMBL" id="ABX20949.1"/>
    </source>
</evidence>
<comment type="caution">
    <text evidence="2">Once thought to be involved in copper homeostasis, experiments in E.coli have shown this is not the case.</text>
</comment>
<dbReference type="KEGG" id="ses:SARI_01041"/>
<dbReference type="HAMAP" id="MF_00795">
    <property type="entry name" value="CutC"/>
    <property type="match status" value="1"/>
</dbReference>
<dbReference type="GO" id="GO:0005507">
    <property type="term" value="F:copper ion binding"/>
    <property type="evidence" value="ECO:0007669"/>
    <property type="project" value="TreeGrafter"/>
</dbReference>
<keyword evidence="4" id="KW-1185">Reference proteome</keyword>
<dbReference type="SUPFAM" id="SSF110395">
    <property type="entry name" value="CutC-like"/>
    <property type="match status" value="1"/>
</dbReference>
<evidence type="ECO:0000256" key="1">
    <source>
        <dbReference type="ARBA" id="ARBA00007768"/>
    </source>
</evidence>
<dbReference type="Pfam" id="PF03932">
    <property type="entry name" value="CutC"/>
    <property type="match status" value="1"/>
</dbReference>
<dbReference type="InterPro" id="IPR036822">
    <property type="entry name" value="CutC-like_dom_sf"/>
</dbReference>
<protein>
    <recommendedName>
        <fullName evidence="2">PF03932 family protein CutC</fullName>
    </recommendedName>
</protein>
<name>A9MNC6_SALAR</name>
<comment type="subunit">
    <text evidence="2">Homodimer.</text>
</comment>
<dbReference type="InterPro" id="IPR005627">
    <property type="entry name" value="CutC-like"/>
</dbReference>
<reference evidence="3 4" key="1">
    <citation type="submission" date="2007-11" db="EMBL/GenBank/DDBJ databases">
        <authorList>
            <consortium name="The Salmonella enterica serovar Arizonae Genome Sequencing Project"/>
            <person name="McClelland M."/>
            <person name="Sanderson E.K."/>
            <person name="Porwollik S."/>
            <person name="Spieth J."/>
            <person name="Clifton W.S."/>
            <person name="Fulton R."/>
            <person name="Chunyan W."/>
            <person name="Wollam A."/>
            <person name="Shah N."/>
            <person name="Pepin K."/>
            <person name="Bhonagiri V."/>
            <person name="Nash W."/>
            <person name="Johnson M."/>
            <person name="Thiruvilangam P."/>
            <person name="Wilson R."/>
        </authorList>
    </citation>
    <scope>NUCLEOTIDE SEQUENCE [LARGE SCALE GENOMIC DNA]</scope>
    <source>
        <strain evidence="4">ATCC BAA-731 / CDC346-86 / RSK2980</strain>
    </source>
</reference>
<sequence length="254" mass="27201">MPTGVNMALLEICCYSMECALTAQQNGADRIELCAAPKEGGLTPSLGVLRSVREHIMIPVHPIIRPRGGDFYYTDGEFTAMLEDIRLVRELGFPGLVTGVLTLDGDVDMPRMEKIMAAAGPLAVTFHRAFDMCANPFNALKNLADAGVARVLTSGQKADAAQGLSIIMELIAQGDAPIIMAGAGVRADNLQNFLNAGVREVHSSAGVLLASPMRYRNQGLSMSADVQADEYSRYRVEGAAVAEMKGVIVHHQTK</sequence>
<organism evidence="3 4">
    <name type="scientific">Salmonella arizonae (strain ATCC BAA-731 / CDC346-86 / RSK2980)</name>
    <dbReference type="NCBI Taxonomy" id="41514"/>
    <lineage>
        <taxon>Bacteria</taxon>
        <taxon>Pseudomonadati</taxon>
        <taxon>Pseudomonadota</taxon>
        <taxon>Gammaproteobacteria</taxon>
        <taxon>Enterobacterales</taxon>
        <taxon>Enterobacteriaceae</taxon>
        <taxon>Salmonella</taxon>
    </lineage>
</organism>
<proteinExistence type="inferred from homology"/>
<dbReference type="HOGENOM" id="CLU_050555_3_1_6"/>
<dbReference type="GO" id="GO:0005737">
    <property type="term" value="C:cytoplasm"/>
    <property type="evidence" value="ECO:0007669"/>
    <property type="project" value="UniProtKB-SubCell"/>
</dbReference>
<keyword evidence="2" id="KW-0963">Cytoplasm</keyword>
<dbReference type="Proteomes" id="UP000002084">
    <property type="component" value="Chromosome"/>
</dbReference>
<dbReference type="FunFam" id="3.20.20.380:FF:000001">
    <property type="entry name" value="Copper homeostasis protein CutC"/>
    <property type="match status" value="1"/>
</dbReference>
<dbReference type="EMBL" id="CP000880">
    <property type="protein sequence ID" value="ABX20949.1"/>
    <property type="molecule type" value="Genomic_DNA"/>
</dbReference>
<dbReference type="AlphaFoldDB" id="A9MNC6"/>
<evidence type="ECO:0000256" key="2">
    <source>
        <dbReference type="HAMAP-Rule" id="MF_00795"/>
    </source>
</evidence>
<accession>A9MNC6</accession>
<comment type="subcellular location">
    <subcellularLocation>
        <location evidence="2">Cytoplasm</location>
    </subcellularLocation>
</comment>
<dbReference type="NCBIfam" id="NF008603">
    <property type="entry name" value="PRK11572.1"/>
    <property type="match status" value="1"/>
</dbReference>